<dbReference type="RefSeq" id="WP_301189929.1">
    <property type="nucleotide sequence ID" value="NZ_JAPDPJ010000013.1"/>
</dbReference>
<dbReference type="AlphaFoldDB" id="A0AAE3M3Y5"/>
<proteinExistence type="predicted"/>
<dbReference type="PROSITE" id="PS51178">
    <property type="entry name" value="PASTA"/>
    <property type="match status" value="1"/>
</dbReference>
<name>A0AAE3M3Y5_9BACT</name>
<reference evidence="3" key="1">
    <citation type="submission" date="2022-10" db="EMBL/GenBank/DDBJ databases">
        <authorList>
            <person name="Yu W.X."/>
        </authorList>
    </citation>
    <scope>NUCLEOTIDE SEQUENCE</scope>
    <source>
        <strain evidence="3">AAT</strain>
    </source>
</reference>
<dbReference type="Gene3D" id="3.30.10.20">
    <property type="match status" value="3"/>
</dbReference>
<dbReference type="Proteomes" id="UP001209229">
    <property type="component" value="Unassembled WGS sequence"/>
</dbReference>
<evidence type="ECO:0000256" key="1">
    <source>
        <dbReference type="SAM" id="Phobius"/>
    </source>
</evidence>
<comment type="caution">
    <text evidence="3">The sequence shown here is derived from an EMBL/GenBank/DDBJ whole genome shotgun (WGS) entry which is preliminary data.</text>
</comment>
<evidence type="ECO:0000313" key="3">
    <source>
        <dbReference type="EMBL" id="MCW3786365.1"/>
    </source>
</evidence>
<keyword evidence="1" id="KW-0472">Membrane</keyword>
<evidence type="ECO:0000259" key="2">
    <source>
        <dbReference type="PROSITE" id="PS51178"/>
    </source>
</evidence>
<dbReference type="EMBL" id="JAPDPJ010000013">
    <property type="protein sequence ID" value="MCW3786365.1"/>
    <property type="molecule type" value="Genomic_DNA"/>
</dbReference>
<dbReference type="Pfam" id="PF03793">
    <property type="entry name" value="PASTA"/>
    <property type="match status" value="1"/>
</dbReference>
<accession>A0AAE3M3Y5</accession>
<keyword evidence="4" id="KW-1185">Reference proteome</keyword>
<dbReference type="SMART" id="SM00740">
    <property type="entry name" value="PASTA"/>
    <property type="match status" value="3"/>
</dbReference>
<keyword evidence="1" id="KW-0812">Transmembrane</keyword>
<gene>
    <name evidence="3" type="ORF">OM075_07795</name>
</gene>
<evidence type="ECO:0000313" key="4">
    <source>
        <dbReference type="Proteomes" id="UP001209229"/>
    </source>
</evidence>
<protein>
    <submittedName>
        <fullName evidence="3">PASTA domain-containing protein</fullName>
    </submittedName>
</protein>
<keyword evidence="1" id="KW-1133">Transmembrane helix</keyword>
<dbReference type="CDD" id="cd06577">
    <property type="entry name" value="PASTA_pknB"/>
    <property type="match status" value="3"/>
</dbReference>
<feature type="transmembrane region" description="Helical" evidence="1">
    <location>
        <begin position="12"/>
        <end position="37"/>
    </location>
</feature>
<organism evidence="3 4">
    <name type="scientific">Plebeiibacterium sediminum</name>
    <dbReference type="NCBI Taxonomy" id="2992112"/>
    <lineage>
        <taxon>Bacteria</taxon>
        <taxon>Pseudomonadati</taxon>
        <taxon>Bacteroidota</taxon>
        <taxon>Bacteroidia</taxon>
        <taxon>Marinilabiliales</taxon>
        <taxon>Marinilabiliaceae</taxon>
        <taxon>Plebeiibacterium</taxon>
    </lineage>
</organism>
<dbReference type="SUPFAM" id="SSF54184">
    <property type="entry name" value="Penicillin-binding protein 2x (pbp-2x), c-terminal domain"/>
    <property type="match status" value="1"/>
</dbReference>
<feature type="domain" description="PASTA" evidence="2">
    <location>
        <begin position="41"/>
        <end position="107"/>
    </location>
</feature>
<dbReference type="InterPro" id="IPR005543">
    <property type="entry name" value="PASTA_dom"/>
</dbReference>
<sequence>MSVLKFFISKKFFAHIGLAFAVLAILLIITFTGISIYTNHGESFATPDFSGLTEQQFIDLIQQKSLRYKIIDSVHVDDLTPGVVVEQTPKPGNFVKENRTVFFTINAYTAEQVPMPQLAEISLRNAQVTLESYGLRVGQLIYIPSEYTQLVLGQHYKGKPIEPGTLIAKGSSIDLLVGQGLSNTKTEVPDLQGMTLEEALALCQSNSLNIDVTIYDDTIATQEDSLRAFIWKQLPEANMGKKLRLGSSLDIWLTIDSLKILPDTLVTDSLSTDILTPEPIQE</sequence>